<sequence>MKLGLLSLPAELRQKIISYVYEPNVIFYFRKDSLNSNLFSLPGLYYEIGPIRKSFLQIDPTLSEDFKVAAALINPNIKKIIDDTLTNSGEVPASNWQEPDWNKRLFSNPSPDFLQIVKRARFVLDLTSIEANFAIARIESNRGFVRFITYLAVRSMDDFLFGRILRHFTNLETLALFCSSHGGPTLPTWAYQRSCRARVAHVNVQHGRTAAFSRLEYMFGVEDRGLSAYLVDPETEEVSTNYRYSRRQMGEEELDDRGHVRFFHDDDNGYGNNLRDDMVVVYEFLTHNA</sequence>
<dbReference type="AlphaFoldDB" id="A0AAV9XJX9"/>
<reference evidence="1 2" key="1">
    <citation type="submission" date="2019-10" db="EMBL/GenBank/DDBJ databases">
        <authorList>
            <person name="Palmer J.M."/>
        </authorList>
    </citation>
    <scope>NUCLEOTIDE SEQUENCE [LARGE SCALE GENOMIC DNA]</scope>
    <source>
        <strain evidence="1 2">TWF694</strain>
    </source>
</reference>
<evidence type="ECO:0008006" key="3">
    <source>
        <dbReference type="Google" id="ProtNLM"/>
    </source>
</evidence>
<gene>
    <name evidence="1" type="ORF">TWF694_007854</name>
</gene>
<evidence type="ECO:0000313" key="1">
    <source>
        <dbReference type="EMBL" id="KAK6542085.1"/>
    </source>
</evidence>
<accession>A0AAV9XJX9</accession>
<dbReference type="Proteomes" id="UP001365542">
    <property type="component" value="Unassembled WGS sequence"/>
</dbReference>
<proteinExistence type="predicted"/>
<evidence type="ECO:0000313" key="2">
    <source>
        <dbReference type="Proteomes" id="UP001365542"/>
    </source>
</evidence>
<keyword evidence="2" id="KW-1185">Reference proteome</keyword>
<organism evidence="1 2">
    <name type="scientific">Orbilia ellipsospora</name>
    <dbReference type="NCBI Taxonomy" id="2528407"/>
    <lineage>
        <taxon>Eukaryota</taxon>
        <taxon>Fungi</taxon>
        <taxon>Dikarya</taxon>
        <taxon>Ascomycota</taxon>
        <taxon>Pezizomycotina</taxon>
        <taxon>Orbiliomycetes</taxon>
        <taxon>Orbiliales</taxon>
        <taxon>Orbiliaceae</taxon>
        <taxon>Orbilia</taxon>
    </lineage>
</organism>
<dbReference type="EMBL" id="JAVHJO010000003">
    <property type="protein sequence ID" value="KAK6542085.1"/>
    <property type="molecule type" value="Genomic_DNA"/>
</dbReference>
<comment type="caution">
    <text evidence="1">The sequence shown here is derived from an EMBL/GenBank/DDBJ whole genome shotgun (WGS) entry which is preliminary data.</text>
</comment>
<name>A0AAV9XJX9_9PEZI</name>
<protein>
    <recommendedName>
        <fullName evidence="3">F-box domain-containing protein</fullName>
    </recommendedName>
</protein>